<keyword evidence="2" id="KW-1185">Reference proteome</keyword>
<dbReference type="AlphaFoldDB" id="A0A8H7CWN8"/>
<evidence type="ECO:0000313" key="2">
    <source>
        <dbReference type="Proteomes" id="UP000623467"/>
    </source>
</evidence>
<name>A0A8H7CWN8_9AGAR</name>
<evidence type="ECO:0000313" key="1">
    <source>
        <dbReference type="EMBL" id="KAF7353289.1"/>
    </source>
</evidence>
<protein>
    <submittedName>
        <fullName evidence="1">Uncharacterized protein</fullName>
    </submittedName>
</protein>
<accession>A0A8H7CWN8</accession>
<organism evidence="1 2">
    <name type="scientific">Mycena sanguinolenta</name>
    <dbReference type="NCBI Taxonomy" id="230812"/>
    <lineage>
        <taxon>Eukaryota</taxon>
        <taxon>Fungi</taxon>
        <taxon>Dikarya</taxon>
        <taxon>Basidiomycota</taxon>
        <taxon>Agaricomycotina</taxon>
        <taxon>Agaricomycetes</taxon>
        <taxon>Agaricomycetidae</taxon>
        <taxon>Agaricales</taxon>
        <taxon>Marasmiineae</taxon>
        <taxon>Mycenaceae</taxon>
        <taxon>Mycena</taxon>
    </lineage>
</organism>
<reference evidence="1" key="1">
    <citation type="submission" date="2020-05" db="EMBL/GenBank/DDBJ databases">
        <title>Mycena genomes resolve the evolution of fungal bioluminescence.</title>
        <authorList>
            <person name="Tsai I.J."/>
        </authorList>
    </citation>
    <scope>NUCLEOTIDE SEQUENCE</scope>
    <source>
        <strain evidence="1">160909Yilan</strain>
    </source>
</reference>
<dbReference type="EMBL" id="JACAZH010000012">
    <property type="protein sequence ID" value="KAF7353289.1"/>
    <property type="molecule type" value="Genomic_DNA"/>
</dbReference>
<proteinExistence type="predicted"/>
<dbReference type="Proteomes" id="UP000623467">
    <property type="component" value="Unassembled WGS sequence"/>
</dbReference>
<sequence>MSISLAASEDLVERVSTEAVMEEPSGDSAEEEWRKHVATYELMWHPHIIQLYGLVSTKGLYATVFDGELIPCDQFFRPFSTLAYLEHIYPGLLYYGIRGGDQPYF</sequence>
<gene>
    <name evidence="1" type="ORF">MSAN_01516900</name>
</gene>
<comment type="caution">
    <text evidence="1">The sequence shown here is derived from an EMBL/GenBank/DDBJ whole genome shotgun (WGS) entry which is preliminary data.</text>
</comment>